<dbReference type="Pfam" id="PF00400">
    <property type="entry name" value="WD40"/>
    <property type="match status" value="3"/>
</dbReference>
<dbReference type="InterPro" id="IPR001680">
    <property type="entry name" value="WD40_rpt"/>
</dbReference>
<dbReference type="Gene3D" id="2.130.10.10">
    <property type="entry name" value="YVTN repeat-like/Quinoprotein amine dehydrogenase"/>
    <property type="match status" value="2"/>
</dbReference>
<dbReference type="PROSITE" id="PS50082">
    <property type="entry name" value="WD_REPEATS_2"/>
    <property type="match status" value="1"/>
</dbReference>
<protein>
    <recommendedName>
        <fullName evidence="3">C2 domain-containing protein</fullName>
    </recommendedName>
</protein>
<dbReference type="Pfam" id="PF24883">
    <property type="entry name" value="NPHP3_N"/>
    <property type="match status" value="1"/>
</dbReference>
<name>A0A167WVT5_9AGAM</name>
<evidence type="ECO:0000313" key="5">
    <source>
        <dbReference type="Proteomes" id="UP000076532"/>
    </source>
</evidence>
<dbReference type="SUPFAM" id="SSF49562">
    <property type="entry name" value="C2 domain (Calcium/lipid-binding domain, CaLB)"/>
    <property type="match status" value="1"/>
</dbReference>
<dbReference type="InterPro" id="IPR036322">
    <property type="entry name" value="WD40_repeat_dom_sf"/>
</dbReference>
<dbReference type="InterPro" id="IPR015943">
    <property type="entry name" value="WD40/YVTN_repeat-like_dom_sf"/>
</dbReference>
<organism evidence="4 5">
    <name type="scientific">Athelia psychrophila</name>
    <dbReference type="NCBI Taxonomy" id="1759441"/>
    <lineage>
        <taxon>Eukaryota</taxon>
        <taxon>Fungi</taxon>
        <taxon>Dikarya</taxon>
        <taxon>Basidiomycota</taxon>
        <taxon>Agaricomycotina</taxon>
        <taxon>Agaricomycetes</taxon>
        <taxon>Agaricomycetidae</taxon>
        <taxon>Atheliales</taxon>
        <taxon>Atheliaceae</taxon>
        <taxon>Athelia</taxon>
    </lineage>
</organism>
<feature type="repeat" description="WD" evidence="2">
    <location>
        <begin position="1220"/>
        <end position="1261"/>
    </location>
</feature>
<gene>
    <name evidence="4" type="ORF">FIBSPDRAFT_1053483</name>
</gene>
<dbReference type="Gene3D" id="2.60.40.150">
    <property type="entry name" value="C2 domain"/>
    <property type="match status" value="1"/>
</dbReference>
<keyword evidence="2" id="KW-0853">WD repeat</keyword>
<dbReference type="InterPro" id="IPR056884">
    <property type="entry name" value="NPHP3-like_N"/>
</dbReference>
<feature type="domain" description="C2" evidence="3">
    <location>
        <begin position="1"/>
        <end position="112"/>
    </location>
</feature>
<dbReference type="PANTHER" id="PTHR10039">
    <property type="entry name" value="AMELOGENIN"/>
    <property type="match status" value="1"/>
</dbReference>
<dbReference type="InterPro" id="IPR027417">
    <property type="entry name" value="P-loop_NTPase"/>
</dbReference>
<dbReference type="OrthoDB" id="163438at2759"/>
<dbReference type="Gene3D" id="3.40.50.300">
    <property type="entry name" value="P-loop containing nucleotide triphosphate hydrolases"/>
    <property type="match status" value="1"/>
</dbReference>
<dbReference type="InterPro" id="IPR035892">
    <property type="entry name" value="C2_domain_sf"/>
</dbReference>
<dbReference type="SUPFAM" id="SSF50978">
    <property type="entry name" value="WD40 repeat-like"/>
    <property type="match status" value="1"/>
</dbReference>
<dbReference type="STRING" id="436010.A0A167WVT5"/>
<proteinExistence type="predicted"/>
<dbReference type="Proteomes" id="UP000076532">
    <property type="component" value="Unassembled WGS sequence"/>
</dbReference>
<dbReference type="PROSITE" id="PS50004">
    <property type="entry name" value="C2"/>
    <property type="match status" value="1"/>
</dbReference>
<keyword evidence="1" id="KW-0677">Repeat</keyword>
<dbReference type="PANTHER" id="PTHR10039:SF14">
    <property type="entry name" value="NACHT DOMAIN-CONTAINING PROTEIN"/>
    <property type="match status" value="1"/>
</dbReference>
<dbReference type="CDD" id="cd00030">
    <property type="entry name" value="C2"/>
    <property type="match status" value="1"/>
</dbReference>
<evidence type="ECO:0000256" key="1">
    <source>
        <dbReference type="ARBA" id="ARBA00022737"/>
    </source>
</evidence>
<evidence type="ECO:0000256" key="2">
    <source>
        <dbReference type="PROSITE-ProRule" id="PRU00221"/>
    </source>
</evidence>
<dbReference type="SMART" id="SM00239">
    <property type="entry name" value="C2"/>
    <property type="match status" value="1"/>
</dbReference>
<reference evidence="4 5" key="1">
    <citation type="journal article" date="2016" name="Mol. Biol. Evol.">
        <title>Comparative Genomics of Early-Diverging Mushroom-Forming Fungi Provides Insights into the Origins of Lignocellulose Decay Capabilities.</title>
        <authorList>
            <person name="Nagy L.G."/>
            <person name="Riley R."/>
            <person name="Tritt A."/>
            <person name="Adam C."/>
            <person name="Daum C."/>
            <person name="Floudas D."/>
            <person name="Sun H."/>
            <person name="Yadav J.S."/>
            <person name="Pangilinan J."/>
            <person name="Larsson K.H."/>
            <person name="Matsuura K."/>
            <person name="Barry K."/>
            <person name="Labutti K."/>
            <person name="Kuo R."/>
            <person name="Ohm R.A."/>
            <person name="Bhattacharya S.S."/>
            <person name="Shirouzu T."/>
            <person name="Yoshinaga Y."/>
            <person name="Martin F.M."/>
            <person name="Grigoriev I.V."/>
            <person name="Hibbett D.S."/>
        </authorList>
    </citation>
    <scope>NUCLEOTIDE SEQUENCE [LARGE SCALE GENOMIC DNA]</scope>
    <source>
        <strain evidence="4 5">CBS 109695</strain>
    </source>
</reference>
<evidence type="ECO:0000259" key="3">
    <source>
        <dbReference type="PROSITE" id="PS50004"/>
    </source>
</evidence>
<dbReference type="EMBL" id="KV417782">
    <property type="protein sequence ID" value="KZP06543.1"/>
    <property type="molecule type" value="Genomic_DNA"/>
</dbReference>
<dbReference type="InterPro" id="IPR000008">
    <property type="entry name" value="C2_dom"/>
</dbReference>
<keyword evidence="5" id="KW-1185">Reference proteome</keyword>
<dbReference type="SUPFAM" id="SSF52540">
    <property type="entry name" value="P-loop containing nucleoside triphosphate hydrolases"/>
    <property type="match status" value="1"/>
</dbReference>
<dbReference type="Pfam" id="PF00168">
    <property type="entry name" value="C2"/>
    <property type="match status" value="1"/>
</dbReference>
<sequence>MSPQSSPVAYTLQIISVNDLPPRRFKILGERRNVLVKATVEDRTVQTESRPCTSSPEWKETFQIVACETSSVLSLQLFDSAFRSTSMICASVITISDLLQLCRHGKDAELNLRDIKSRLKGRIKIHFSLSSNGSWIVNEAQRWALVLSQPPNTAMEATGGYVDDIDGLLAVSVPTVPPEAVSQSIVDVLNKLSHFMRIADEVAKVHPYAKLAWDVLSAAHKIIVAQVAIDQSVADLASTMQGTYSFVDALEAVPSKIPLLEDIIQRIFIQTVECAIFIREYSGHGFAGRLLRETMGASTPAKVAGMAQNLITLRSQFDTGVTVQIATISFRIQTDVTTIVKNQTLDLLGSSGVALSSRSRCLPGTRRNIIGEILEWALHPLKGDKSNVFFLHGVAGIGKSAVVATVATHFSEINRLGAFVGFDRAGPDQSQPSAAVKTMARQMAARDKRLRASIIQVINDDDTRDPVLEAPLAAQFDRLIVNTLASIPGLAGEGPIVMVLDGLYECGQPDEWASLLELLVDQTDTLASNIRFIVTSRTLDGILDAVTGAVLHPRVRIRELRSSSHSDISAYFTSRMLQIRRKNTYLHKDWHGPTAIAELTARAVGFFPWAVSASNFIDTHCPPESLKSLLLQPITSISETNTLLDELYRAALNSAGDWKDVYFVSDFRAIMGTILGSPIAISATTINRLLDRPLSFEPPVMVTIRRLGSVLSHGPVVHALHPSFVDFLSSRERCGHDIWCFEHGPVRPVIIAGPATLCLQRMNAGLERNVCDMSFSARLTTEVLPEELTYACQFWVDYIFSDETFELREMEQLMVAFLHAHLLHWFEAMSILKKSEEVAPMLQRAATWLEKNTFEDKSLKSLVIEAIDFAREFAAGIAEHPLYVYYVALPLCPSHSLLSQQFHDTFVNPPVLLVHGPDGISAETTTMCLLTMNTSLKRNMCNMTLSSGLTTEVLPKVLAYACQSWVDHVCTNGDLGSWVMEKLVAFLRTHLLHWFEAMSLLQKSEEIAPMLQRVATWLEENTFEDKSLKDLVIEAIDFARQFAAEIAEHPLYVYYTALPLLPSHSMLYQLFHDSLVNPSVLLVPNPDYMRCLALSTNGRRMVTGSLDHAIVRDTATGEELAKMAKTDGTAESLSVAFSYDGSRIACGTHKSTVYVWDSVTGARVIGPLSHSVSSSYVNVVAWSTDGVCLLSGCYTGEVILWNITSPNGNPPITKIHHPGCSETKNRLSSLVFSSDGSQITSSSRRGDVHVWDSKTGGIVWSVQEPQGSDPSGGISFLSSDTREFLVVKTKERTEARDASTGKLCPLPDSLAGAVGFRRDDHMVNLLMEGIKKQYPQDGRNPWSPEWVVQGEYFAFAGWNLCHVIVDSDVAPTLSKLPLFRGPRKLHMPVHSRLKYASPGESV</sequence>
<accession>A0A167WVT5</accession>
<dbReference type="SMART" id="SM00320">
    <property type="entry name" value="WD40"/>
    <property type="match status" value="4"/>
</dbReference>
<evidence type="ECO:0000313" key="4">
    <source>
        <dbReference type="EMBL" id="KZP06543.1"/>
    </source>
</evidence>